<dbReference type="InterPro" id="IPR058578">
    <property type="entry name" value="IspG_TIM"/>
</dbReference>
<dbReference type="GO" id="GO:0051539">
    <property type="term" value="F:4 iron, 4 sulfur cluster binding"/>
    <property type="evidence" value="ECO:0007669"/>
    <property type="project" value="UniProtKB-UniRule"/>
</dbReference>
<comment type="function">
    <text evidence="7">Converts 2C-methyl-D-erythritol 2,4-cyclodiphosphate (ME-2,4cPP) into 1-hydroxy-2-methyl-2-(E)-butenyl 4-diphosphate.</text>
</comment>
<dbReference type="GO" id="GO:0005506">
    <property type="term" value="F:iron ion binding"/>
    <property type="evidence" value="ECO:0007669"/>
    <property type="project" value="InterPro"/>
</dbReference>
<feature type="binding site" evidence="7">
    <location>
        <position position="265"/>
    </location>
    <ligand>
        <name>[4Fe-4S] cluster</name>
        <dbReference type="ChEBI" id="CHEBI:49883"/>
    </ligand>
</feature>
<dbReference type="InterPro" id="IPR058579">
    <property type="entry name" value="IspG_C"/>
</dbReference>
<reference evidence="10 11" key="2">
    <citation type="submission" date="2007-01" db="EMBL/GenBank/DDBJ databases">
        <title>Sequencing of the draft genome and assembly of Thermosinus carboxydivorans Nor1.</title>
        <authorList>
            <consortium name="US DOE Joint Genome Institute (JGI-PGF)"/>
            <person name="Copeland A."/>
            <person name="Lucas S."/>
            <person name="Lapidus A."/>
            <person name="Barry K."/>
            <person name="Glavina del Rio T."/>
            <person name="Dalin E."/>
            <person name="Tice H."/>
            <person name="Bruce D."/>
            <person name="Pitluck S."/>
            <person name="Richardson P."/>
        </authorList>
    </citation>
    <scope>NUCLEOTIDE SEQUENCE [LARGE SCALE GENOMIC DNA]</scope>
    <source>
        <strain evidence="10 11">Nor1</strain>
    </source>
</reference>
<feature type="binding site" evidence="7">
    <location>
        <position position="307"/>
    </location>
    <ligand>
        <name>[4Fe-4S] cluster</name>
        <dbReference type="ChEBI" id="CHEBI:49883"/>
    </ligand>
</feature>
<dbReference type="FunFam" id="3.20.20.20:FF:000001">
    <property type="entry name" value="4-hydroxy-3-methylbut-2-en-1-yl diphosphate synthase (flavodoxin)"/>
    <property type="match status" value="1"/>
</dbReference>
<dbReference type="InterPro" id="IPR011005">
    <property type="entry name" value="Dihydropteroate_synth-like_sf"/>
</dbReference>
<dbReference type="Proteomes" id="UP000005139">
    <property type="component" value="Unassembled WGS sequence"/>
</dbReference>
<dbReference type="GO" id="GO:0016114">
    <property type="term" value="P:terpenoid biosynthetic process"/>
    <property type="evidence" value="ECO:0007669"/>
    <property type="project" value="InterPro"/>
</dbReference>
<evidence type="ECO:0000256" key="2">
    <source>
        <dbReference type="ARBA" id="ARBA00022723"/>
    </source>
</evidence>
<dbReference type="GO" id="GO:0046429">
    <property type="term" value="F:4-hydroxy-3-methylbut-2-en-1-yl diphosphate synthase activity (ferredoxin)"/>
    <property type="evidence" value="ECO:0007669"/>
    <property type="project" value="UniProtKB-UniRule"/>
</dbReference>
<dbReference type="AlphaFoldDB" id="A1HMZ7"/>
<evidence type="ECO:0000256" key="1">
    <source>
        <dbReference type="ARBA" id="ARBA00022485"/>
    </source>
</evidence>
<evidence type="ECO:0000256" key="5">
    <source>
        <dbReference type="ARBA" id="ARBA00023014"/>
    </source>
</evidence>
<evidence type="ECO:0000256" key="7">
    <source>
        <dbReference type="HAMAP-Rule" id="MF_00159"/>
    </source>
</evidence>
<dbReference type="InterPro" id="IPR004588">
    <property type="entry name" value="IspG_bac-typ"/>
</dbReference>
<reference evidence="10 11" key="1">
    <citation type="submission" date="2007-01" db="EMBL/GenBank/DDBJ databases">
        <title>Annotation of the draft genome assembly of Thermosinus carboxydivorans Nor1.</title>
        <authorList>
            <consortium name="US DOE Joint Genome Institute (JGI-ORNL)"/>
            <person name="Larimer F."/>
            <person name="Land M."/>
            <person name="Hauser L."/>
        </authorList>
    </citation>
    <scope>NUCLEOTIDE SEQUENCE [LARGE SCALE GENOMIC DNA]</scope>
    <source>
        <strain evidence="10 11">Nor1</strain>
    </source>
</reference>
<comment type="caution">
    <text evidence="10">The sequence shown here is derived from an EMBL/GenBank/DDBJ whole genome shotgun (WGS) entry which is preliminary data.</text>
</comment>
<evidence type="ECO:0000256" key="4">
    <source>
        <dbReference type="ARBA" id="ARBA00023004"/>
    </source>
</evidence>
<dbReference type="Pfam" id="PF04551">
    <property type="entry name" value="GcpE"/>
    <property type="match status" value="1"/>
</dbReference>
<dbReference type="Pfam" id="PF26540">
    <property type="entry name" value="GcpE_C"/>
    <property type="match status" value="1"/>
</dbReference>
<accession>A1HMZ7</accession>
<feature type="domain" description="IspG TIM-barrel" evidence="8">
    <location>
        <begin position="7"/>
        <end position="246"/>
    </location>
</feature>
<evidence type="ECO:0000256" key="3">
    <source>
        <dbReference type="ARBA" id="ARBA00023002"/>
    </source>
</evidence>
<dbReference type="NCBIfam" id="NF001540">
    <property type="entry name" value="PRK00366.1"/>
    <property type="match status" value="1"/>
</dbReference>
<proteinExistence type="inferred from homology"/>
<dbReference type="HAMAP" id="MF_00159">
    <property type="entry name" value="IspG"/>
    <property type="match status" value="1"/>
</dbReference>
<dbReference type="FunFam" id="3.30.413.10:FF:000005">
    <property type="entry name" value="4-hydroxy-3-methylbut-2-en-1-yl diphosphate synthase (flavodoxin)"/>
    <property type="match status" value="1"/>
</dbReference>
<dbReference type="SUPFAM" id="SSF51717">
    <property type="entry name" value="Dihydropteroate synthetase-like"/>
    <property type="match status" value="1"/>
</dbReference>
<dbReference type="RefSeq" id="WP_007288399.1">
    <property type="nucleotide sequence ID" value="NZ_AAWL01000002.1"/>
</dbReference>
<gene>
    <name evidence="7" type="primary">ispG</name>
    <name evidence="10" type="ORF">TcarDRAFT_2100</name>
</gene>
<keyword evidence="2 7" id="KW-0479">Metal-binding</keyword>
<keyword evidence="3 7" id="KW-0560">Oxidoreductase</keyword>
<dbReference type="EMBL" id="AAWL01000002">
    <property type="protein sequence ID" value="EAX48628.1"/>
    <property type="molecule type" value="Genomic_DNA"/>
</dbReference>
<protein>
    <recommendedName>
        <fullName evidence="7">4-hydroxy-3-methylbut-2-en-1-yl diphosphate synthase (flavodoxin)</fullName>
        <ecNumber evidence="7">1.17.7.3</ecNumber>
    </recommendedName>
    <alternativeName>
        <fullName evidence="7">1-hydroxy-2-methyl-2-(E)-butenyl 4-diphosphate synthase</fullName>
    </alternativeName>
</protein>
<dbReference type="eggNOG" id="COG0821">
    <property type="taxonomic scope" value="Bacteria"/>
</dbReference>
<dbReference type="PIRSF" id="PIRSF004640">
    <property type="entry name" value="IspG"/>
    <property type="match status" value="1"/>
</dbReference>
<dbReference type="PANTHER" id="PTHR30454">
    <property type="entry name" value="4-HYDROXY-3-METHYLBUT-2-EN-1-YL DIPHOSPHATE SYNTHASE"/>
    <property type="match status" value="1"/>
</dbReference>
<comment type="pathway">
    <text evidence="7">Isoprenoid biosynthesis; isopentenyl diphosphate biosynthesis via DXP pathway; isopentenyl diphosphate from 1-deoxy-D-xylulose 5-phosphate: step 5/6.</text>
</comment>
<evidence type="ECO:0000259" key="9">
    <source>
        <dbReference type="Pfam" id="PF26540"/>
    </source>
</evidence>
<dbReference type="EC" id="1.17.7.3" evidence="7"/>
<organism evidence="10 11">
    <name type="scientific">Thermosinus carboxydivorans Nor1</name>
    <dbReference type="NCBI Taxonomy" id="401526"/>
    <lineage>
        <taxon>Bacteria</taxon>
        <taxon>Bacillati</taxon>
        <taxon>Bacillota</taxon>
        <taxon>Negativicutes</taxon>
        <taxon>Selenomonadales</taxon>
        <taxon>Sporomusaceae</taxon>
        <taxon>Thermosinus</taxon>
    </lineage>
</organism>
<comment type="catalytic activity">
    <reaction evidence="7">
        <text>(2E)-4-hydroxy-3-methylbut-2-enyl diphosphate + oxidized [flavodoxin] + H2O + 2 H(+) = 2-C-methyl-D-erythritol 2,4-cyclic diphosphate + reduced [flavodoxin]</text>
        <dbReference type="Rhea" id="RHEA:43604"/>
        <dbReference type="Rhea" id="RHEA-COMP:10622"/>
        <dbReference type="Rhea" id="RHEA-COMP:10623"/>
        <dbReference type="ChEBI" id="CHEBI:15377"/>
        <dbReference type="ChEBI" id="CHEBI:15378"/>
        <dbReference type="ChEBI" id="CHEBI:57618"/>
        <dbReference type="ChEBI" id="CHEBI:58210"/>
        <dbReference type="ChEBI" id="CHEBI:58483"/>
        <dbReference type="ChEBI" id="CHEBI:128753"/>
        <dbReference type="EC" id="1.17.7.3"/>
    </reaction>
</comment>
<dbReference type="Gene3D" id="3.30.413.10">
    <property type="entry name" value="Sulfite Reductase Hemoprotein, domain 1"/>
    <property type="match status" value="1"/>
</dbReference>
<feature type="domain" description="IspG C-terminal" evidence="9">
    <location>
        <begin position="262"/>
        <end position="348"/>
    </location>
</feature>
<feature type="binding site" evidence="7">
    <location>
        <position position="300"/>
    </location>
    <ligand>
        <name>[4Fe-4S] cluster</name>
        <dbReference type="ChEBI" id="CHEBI:49883"/>
    </ligand>
</feature>
<evidence type="ECO:0000256" key="6">
    <source>
        <dbReference type="ARBA" id="ARBA00023229"/>
    </source>
</evidence>
<evidence type="ECO:0000259" key="8">
    <source>
        <dbReference type="Pfam" id="PF04551"/>
    </source>
</evidence>
<dbReference type="NCBIfam" id="TIGR00612">
    <property type="entry name" value="ispG_gcpE"/>
    <property type="match status" value="1"/>
</dbReference>
<keyword evidence="4 7" id="KW-0408">Iron</keyword>
<dbReference type="GO" id="GO:0141197">
    <property type="term" value="F:4-hydroxy-3-methylbut-2-enyl-diphosphate synthase activity (flavodoxin)"/>
    <property type="evidence" value="ECO:0007669"/>
    <property type="project" value="UniProtKB-EC"/>
</dbReference>
<dbReference type="OrthoDB" id="9803214at2"/>
<dbReference type="InterPro" id="IPR016425">
    <property type="entry name" value="IspG_bac"/>
</dbReference>
<keyword evidence="1 7" id="KW-0004">4Fe-4S</keyword>
<sequence length="355" mass="38103">MRRKKTCPIRIGNVIVGGNAPISVQSMTNTKTENVEATVAQIRRLAEAGCDIVRVAVPNMAAAEAIESIKEQVSLPVVADIHFDYRLALAAIERGADALRLNPGNIREPEHVMAVVKQAKKRRIPIRIGVNAGSLDPALLDKHGGHPTPEAMVESALQHVTILENLDFYDIKISLKANDVPMTIEAYRLMSDTVDYPLHLGITEAGTVRSGIIKSAVGIGALLAEGIGDTIRVSLTGDPVEEVRVGNEILKSLGLRSYGPTLVSCPTCGRCDIDLEKLAIQVEQRLSGIRKPIKVAVMGCVVNGPGEAREADIGIAGGKGQGLVFRKGEIVKKVDEDELIPALFAELDRLIKEAE</sequence>
<dbReference type="GO" id="GO:0019288">
    <property type="term" value="P:isopentenyl diphosphate biosynthetic process, methylerythritol 4-phosphate pathway"/>
    <property type="evidence" value="ECO:0007669"/>
    <property type="project" value="UniProtKB-UniRule"/>
</dbReference>
<comment type="similarity">
    <text evidence="7">Belongs to the IspG family.</text>
</comment>
<keyword evidence="6 7" id="KW-0414">Isoprene biosynthesis</keyword>
<keyword evidence="5 7" id="KW-0411">Iron-sulfur</keyword>
<dbReference type="PANTHER" id="PTHR30454:SF0">
    <property type="entry name" value="4-HYDROXY-3-METHYLBUT-2-EN-1-YL DIPHOSPHATE SYNTHASE (FERREDOXIN), CHLOROPLASTIC"/>
    <property type="match status" value="1"/>
</dbReference>
<evidence type="ECO:0000313" key="11">
    <source>
        <dbReference type="Proteomes" id="UP000005139"/>
    </source>
</evidence>
<name>A1HMZ7_9FIRM</name>
<keyword evidence="11" id="KW-1185">Reference proteome</keyword>
<feature type="binding site" evidence="7">
    <location>
        <position position="268"/>
    </location>
    <ligand>
        <name>[4Fe-4S] cluster</name>
        <dbReference type="ChEBI" id="CHEBI:49883"/>
    </ligand>
</feature>
<dbReference type="UniPathway" id="UPA00056">
    <property type="reaction ID" value="UER00096"/>
</dbReference>
<dbReference type="Gene3D" id="3.20.20.20">
    <property type="entry name" value="Dihydropteroate synthase-like"/>
    <property type="match status" value="1"/>
</dbReference>
<dbReference type="InterPro" id="IPR045854">
    <property type="entry name" value="NO2/SO3_Rdtase_4Fe4S_sf"/>
</dbReference>
<dbReference type="SUPFAM" id="SSF56014">
    <property type="entry name" value="Nitrite and sulphite reductase 4Fe-4S domain-like"/>
    <property type="match status" value="1"/>
</dbReference>
<evidence type="ECO:0000313" key="10">
    <source>
        <dbReference type="EMBL" id="EAX48628.1"/>
    </source>
</evidence>
<comment type="cofactor">
    <cofactor evidence="7">
        <name>[4Fe-4S] cluster</name>
        <dbReference type="ChEBI" id="CHEBI:49883"/>
    </cofactor>
    <text evidence="7">Binds 1 [4Fe-4S] cluster.</text>
</comment>